<dbReference type="PANTHER" id="PTHR44154:SF1">
    <property type="entry name" value="QUINONE OXIDOREDUCTASE"/>
    <property type="match status" value="1"/>
</dbReference>
<dbReference type="InterPro" id="IPR011032">
    <property type="entry name" value="GroES-like_sf"/>
</dbReference>
<dbReference type="InterPro" id="IPR020843">
    <property type="entry name" value="ER"/>
</dbReference>
<dbReference type="GO" id="GO:0016491">
    <property type="term" value="F:oxidoreductase activity"/>
    <property type="evidence" value="ECO:0007669"/>
    <property type="project" value="InterPro"/>
</dbReference>
<feature type="domain" description="Enoyl reductase (ER)" evidence="2">
    <location>
        <begin position="10"/>
        <end position="307"/>
    </location>
</feature>
<evidence type="ECO:0000313" key="3">
    <source>
        <dbReference type="EMBL" id="ROS41905.1"/>
    </source>
</evidence>
<dbReference type="Proteomes" id="UP000274843">
    <property type="component" value="Unassembled WGS sequence"/>
</dbReference>
<dbReference type="PANTHER" id="PTHR44154">
    <property type="entry name" value="QUINONE OXIDOREDUCTASE"/>
    <property type="match status" value="1"/>
</dbReference>
<dbReference type="SUPFAM" id="SSF51735">
    <property type="entry name" value="NAD(P)-binding Rossmann-fold domains"/>
    <property type="match status" value="1"/>
</dbReference>
<dbReference type="EMBL" id="RKHY01000001">
    <property type="protein sequence ID" value="ROS41905.1"/>
    <property type="molecule type" value="Genomic_DNA"/>
</dbReference>
<accession>A0A3N2H1A9</accession>
<comment type="caution">
    <text evidence="3">The sequence shown here is derived from an EMBL/GenBank/DDBJ whole genome shotgun (WGS) entry which is preliminary data.</text>
</comment>
<dbReference type="SUPFAM" id="SSF50129">
    <property type="entry name" value="GroES-like"/>
    <property type="match status" value="1"/>
</dbReference>
<dbReference type="Pfam" id="PF08240">
    <property type="entry name" value="ADH_N"/>
    <property type="match status" value="1"/>
</dbReference>
<dbReference type="RefSeq" id="WP_123684789.1">
    <property type="nucleotide sequence ID" value="NZ_CBDRCU010000016.1"/>
</dbReference>
<proteinExistence type="predicted"/>
<dbReference type="InterPro" id="IPR036291">
    <property type="entry name" value="NAD(P)-bd_dom_sf"/>
</dbReference>
<organism evidence="3 4">
    <name type="scientific">Amycolatopsis thermoflava</name>
    <dbReference type="NCBI Taxonomy" id="84480"/>
    <lineage>
        <taxon>Bacteria</taxon>
        <taxon>Bacillati</taxon>
        <taxon>Actinomycetota</taxon>
        <taxon>Actinomycetes</taxon>
        <taxon>Pseudonocardiales</taxon>
        <taxon>Pseudonocardiaceae</taxon>
        <taxon>Amycolatopsis</taxon>
        <taxon>Amycolatopsis methanolica group</taxon>
    </lineage>
</organism>
<evidence type="ECO:0000256" key="1">
    <source>
        <dbReference type="ARBA" id="ARBA00022857"/>
    </source>
</evidence>
<dbReference type="InterPro" id="IPR013154">
    <property type="entry name" value="ADH-like_N"/>
</dbReference>
<dbReference type="Gene3D" id="3.90.180.10">
    <property type="entry name" value="Medium-chain alcohol dehydrogenases, catalytic domain"/>
    <property type="match status" value="1"/>
</dbReference>
<keyword evidence="1" id="KW-0521">NADP</keyword>
<dbReference type="Pfam" id="PF13602">
    <property type="entry name" value="ADH_zinc_N_2"/>
    <property type="match status" value="1"/>
</dbReference>
<dbReference type="AlphaFoldDB" id="A0A3N2H1A9"/>
<keyword evidence="4" id="KW-1185">Reference proteome</keyword>
<dbReference type="SMART" id="SM00829">
    <property type="entry name" value="PKS_ER"/>
    <property type="match status" value="1"/>
</dbReference>
<dbReference type="GeneID" id="301845616"/>
<dbReference type="Gene3D" id="3.40.50.720">
    <property type="entry name" value="NAD(P)-binding Rossmann-like Domain"/>
    <property type="match status" value="1"/>
</dbReference>
<protein>
    <submittedName>
        <fullName evidence="3">NADPH:quinone reductase-like Zn-dependent oxidoreductase</fullName>
    </submittedName>
</protein>
<evidence type="ECO:0000313" key="4">
    <source>
        <dbReference type="Proteomes" id="UP000274843"/>
    </source>
</evidence>
<name>A0A3N2H1A9_9PSEU</name>
<gene>
    <name evidence="3" type="ORF">EDD35_4278</name>
</gene>
<reference evidence="3 4" key="1">
    <citation type="submission" date="2018-11" db="EMBL/GenBank/DDBJ databases">
        <title>Sequencing the genomes of 1000 actinobacteria strains.</title>
        <authorList>
            <person name="Klenk H.-P."/>
        </authorList>
    </citation>
    <scope>NUCLEOTIDE SEQUENCE [LARGE SCALE GENOMIC DNA]</scope>
    <source>
        <strain evidence="3 4">DSM 44348</strain>
    </source>
</reference>
<sequence length="309" mass="30671">MRAVVVQEFGGPEALEVVDVPVPVPGPGQVRIRVSAAAVNPVDLATTAGLFAEMGVVAGTGPTAIGWDVAGVVEEAGAGVAFAPGDAVIGLRTRLADPLGTWAEQIVLDAAAVAPAPDGVDPVAASTLPLNSLTALQALDALALKTGQTLLVTGAAGAVGGFAVELAALRGLRVVAAAGASDEEVVRGFGAEFFVPRTEDLAEGVRKRVPGGVDGAIDAAVLGYPALDAVADGGAFAAVIGNGPDNYRGVRIHAVRIKADGVALTGLSRLAASGHLTLRVAGTHPLAEAAKAAARLRDGGLRGRLVLLP</sequence>
<dbReference type="InterPro" id="IPR051603">
    <property type="entry name" value="Zinc-ADH_QOR/CCCR"/>
</dbReference>
<evidence type="ECO:0000259" key="2">
    <source>
        <dbReference type="SMART" id="SM00829"/>
    </source>
</evidence>